<dbReference type="SUPFAM" id="SSF48452">
    <property type="entry name" value="TPR-like"/>
    <property type="match status" value="1"/>
</dbReference>
<gene>
    <name evidence="6" type="ORF">J1N35_042596</name>
</gene>
<dbReference type="InterPro" id="IPR019734">
    <property type="entry name" value="TPR_rpt"/>
</dbReference>
<dbReference type="Pfam" id="PF01753">
    <property type="entry name" value="zf-MYND"/>
    <property type="match status" value="1"/>
</dbReference>
<comment type="caution">
    <text evidence="6">The sequence shown here is derived from an EMBL/GenBank/DDBJ whole genome shotgun (WGS) entry which is preliminary data.</text>
</comment>
<dbReference type="EMBL" id="JAIQCV010000013">
    <property type="protein sequence ID" value="KAH1030422.1"/>
    <property type="molecule type" value="Genomic_DNA"/>
</dbReference>
<evidence type="ECO:0000313" key="7">
    <source>
        <dbReference type="Proteomes" id="UP000828251"/>
    </source>
</evidence>
<feature type="domain" description="SET" evidence="5">
    <location>
        <begin position="252"/>
        <end position="540"/>
    </location>
</feature>
<dbReference type="Gene3D" id="2.170.270.10">
    <property type="entry name" value="SET domain"/>
    <property type="match status" value="1"/>
</dbReference>
<feature type="repeat" description="TPR" evidence="4">
    <location>
        <begin position="66"/>
        <end position="99"/>
    </location>
</feature>
<organism evidence="6 7">
    <name type="scientific">Gossypium stocksii</name>
    <dbReference type="NCBI Taxonomy" id="47602"/>
    <lineage>
        <taxon>Eukaryota</taxon>
        <taxon>Viridiplantae</taxon>
        <taxon>Streptophyta</taxon>
        <taxon>Embryophyta</taxon>
        <taxon>Tracheophyta</taxon>
        <taxon>Spermatophyta</taxon>
        <taxon>Magnoliopsida</taxon>
        <taxon>eudicotyledons</taxon>
        <taxon>Gunneridae</taxon>
        <taxon>Pentapetalae</taxon>
        <taxon>rosids</taxon>
        <taxon>malvids</taxon>
        <taxon>Malvales</taxon>
        <taxon>Malvaceae</taxon>
        <taxon>Malvoideae</taxon>
        <taxon>Gossypium</taxon>
    </lineage>
</organism>
<dbReference type="InterPro" id="IPR002893">
    <property type="entry name" value="Znf_MYND"/>
</dbReference>
<protein>
    <recommendedName>
        <fullName evidence="5">SET domain-containing protein</fullName>
    </recommendedName>
</protein>
<keyword evidence="1" id="KW-0479">Metal-binding</keyword>
<keyword evidence="2" id="KW-0863">Zinc-finger</keyword>
<dbReference type="InterPro" id="IPR001214">
    <property type="entry name" value="SET_dom"/>
</dbReference>
<dbReference type="OrthoDB" id="1926212at2759"/>
<dbReference type="InterPro" id="IPR011990">
    <property type="entry name" value="TPR-like_helical_dom_sf"/>
</dbReference>
<name>A0A9D3U5U2_9ROSI</name>
<dbReference type="InterPro" id="IPR046341">
    <property type="entry name" value="SET_dom_sf"/>
</dbReference>
<dbReference type="Gene3D" id="1.25.40.10">
    <property type="entry name" value="Tetratricopeptide repeat domain"/>
    <property type="match status" value="2"/>
</dbReference>
<dbReference type="PANTHER" id="PTHR47337">
    <property type="entry name" value="TETRATRICOPEPTIDE REPEAT (TPR)-LIKE SUPERFAMILY PROTEIN"/>
    <property type="match status" value="1"/>
</dbReference>
<evidence type="ECO:0000256" key="4">
    <source>
        <dbReference type="PROSITE-ProRule" id="PRU00339"/>
    </source>
</evidence>
<evidence type="ECO:0000256" key="1">
    <source>
        <dbReference type="ARBA" id="ARBA00022723"/>
    </source>
</evidence>
<dbReference type="SUPFAM" id="SSF82199">
    <property type="entry name" value="SET domain"/>
    <property type="match status" value="1"/>
</dbReference>
<keyword evidence="4" id="KW-0802">TPR repeat</keyword>
<keyword evidence="3" id="KW-0862">Zinc</keyword>
<dbReference type="Proteomes" id="UP000828251">
    <property type="component" value="Unassembled WGS sequence"/>
</dbReference>
<evidence type="ECO:0000256" key="3">
    <source>
        <dbReference type="ARBA" id="ARBA00022833"/>
    </source>
</evidence>
<keyword evidence="7" id="KW-1185">Reference proteome</keyword>
<sequence length="809" mass="90363">MEKLKCVVPERLKRRVEESHIDDLPSLSSSLLQFFLSLPQFHQLISELAAEPSTQAGLCGKNEGAALDLKQKGNQCYSSGDHSQALRCYSQALRLAPIDTHHTGRNLVATLYLNRASLFHKMGLPMESLRDCSRALEISPSYPKEGLYNCSWLGLCVLRHKIYISYCMDVPPSSCHGCSVKVHITRGKVNATLGNYEDSVHDLSVAKDMEPSIGGKKQIERELDMLARHHEKKIAKPASLKSVEIPDEPSEIKLQCVKTPDKGRGMVSQFDIPQASLIHAEEPYALVILKHCRETHCHYCLNELPADTIPCISCSLPLYCSQHCQVRAGGTIHIPDTMVGSNFKPTLECIPEHKHECQGVHWPAILPSDVVLAGRVVVKTMEQKGQFTDVPNLSETLGLCESYSKMSPESKLELHIYSIVLLFCLNRSFSSELSINGDSASQIVILLSQIRVNSIAVVRMKSNTNDSYDQQDWFQNFSFGEAEAASCVEQVRVGQALYKAASLFNHSCLPNIHAYFISRTLLLRTTEFVSGGCPLELSYGPQVGQWDCKDRLRFLEEEYFFRCWCCGCSEVNESDLVISGFCCVNPNCSGVVLDNLVATCEKQKPKVPETISNESHLRVHELKDIDIKKVAQISLDQTQSSFHVDSGYCLKCGSYCNFASRSKEVKKAWTDFRRLQDSIASKDRCNTNLPDALRSLGLLRSILHAYNKGIAEAEDILAKAFCFIGDFEPARDHCKASIEILEKLYGRSHIAIGYELAKLASIQLALGDCTAVYNINRLSAIFSTYYGPHAGIIFPYLLVLERERSRIIQ</sequence>
<proteinExistence type="predicted"/>
<reference evidence="6 7" key="1">
    <citation type="journal article" date="2021" name="Plant Biotechnol. J.">
        <title>Multi-omics assisted identification of the key and species-specific regulatory components of drought-tolerant mechanisms in Gossypium stocksii.</title>
        <authorList>
            <person name="Yu D."/>
            <person name="Ke L."/>
            <person name="Zhang D."/>
            <person name="Wu Y."/>
            <person name="Sun Y."/>
            <person name="Mei J."/>
            <person name="Sun J."/>
            <person name="Sun Y."/>
        </authorList>
    </citation>
    <scope>NUCLEOTIDE SEQUENCE [LARGE SCALE GENOMIC DNA]</scope>
    <source>
        <strain evidence="7">cv. E1</strain>
        <tissue evidence="6">Leaf</tissue>
    </source>
</reference>
<dbReference type="AlphaFoldDB" id="A0A9D3U5U2"/>
<evidence type="ECO:0000256" key="2">
    <source>
        <dbReference type="ARBA" id="ARBA00022771"/>
    </source>
</evidence>
<evidence type="ECO:0000259" key="5">
    <source>
        <dbReference type="PROSITE" id="PS50280"/>
    </source>
</evidence>
<dbReference type="PROSITE" id="PS50005">
    <property type="entry name" value="TPR"/>
    <property type="match status" value="1"/>
</dbReference>
<evidence type="ECO:0000313" key="6">
    <source>
        <dbReference type="EMBL" id="KAH1030422.1"/>
    </source>
</evidence>
<dbReference type="PROSITE" id="PS50280">
    <property type="entry name" value="SET"/>
    <property type="match status" value="1"/>
</dbReference>
<accession>A0A9D3U5U2</accession>
<dbReference type="SMART" id="SM00028">
    <property type="entry name" value="TPR"/>
    <property type="match status" value="5"/>
</dbReference>
<dbReference type="PANTHER" id="PTHR47337:SF1">
    <property type="entry name" value="TETRATRICOPEPTIDE REPEAT (TPR)-LIKE SUPERFAMILY PROTEIN"/>
    <property type="match status" value="1"/>
</dbReference>